<sequence length="2674" mass="298950">MYFFNRCFDKNRLKALILWLLNNSDEDTTLDVVEKLKDLGFQYATKAGLSLSIDDLKIPPRKDWIVSEAGSLVEATQQEFLRGTITSVETTQQLVDTWHRASEILKREVINHFQATDILNPVYMMAFSGARGNISQVRQLVGMRGLMADPQGQIIGFPIKSNFKEGLTVTEYMISCYGARKGLVDTALRTADAGYLTRRLVDVSQHVVVRIPTCATKRGILLKDIKDSGKVLLSLKDRLIGRVLCTDVLIAGAETEVYESPEESLTQGGPLAGLTHKGFDGHLYPRAQAEPPEGVRVRPTRGSGSPSNPWVPPSGFPRPPVPLTHKGFAQAPSSEVSASLGSKANKVWAGKENLEPKNDFGRPLYIASSVMSSSTSSPDTVVKGIFGSKQGDGRLEDERFHVLGFRNQEISPSLATRIAYYHKRVLVRSPLTCSAQNGICQMCYGWSLSEGRLVTLGEAVGIVAAQSIGEPGTQLTMRTFHTGGVFSGDVLDEIRAPFACEVSFMEPFQGVLMRTPHGKIGFLTRSAGQMICTNYANGKTESSPFAVGSGSSRAKSYGIDIARARRDELLQVTTFELDRSTILFVRQGENVTKDYLLAESSSVQNQTNERTEAKKIVFSEIEGQVFFSQMVVGQMIDKEGQPKEVQPVWSSRDLGSIWILSGQHCQTSFLLPLYRKGSHLVNNTSLIGRAHFKPNWKRESFQFTSNWGTPSLTLPPNEGKGADTLTPWLALPSEGGTGGLRTLFVGINGFDGHPYPLWVRPARGTNPSWLDRPSKEGGESKAWKSVQVRNKRFLSLNLKIKAVRHFGRFGSFYFLFSPDFKKVDKIFFPKNSFNSYQFQKNEFRSGGFLTRKERFQPTVLQEKGNKVNGKVGKLPMQNKGDVTWPPLPPLGGKANEGVGVALEGIPFGRRALPIVDKALEGAKRENLFFIWFLKIYAIDSGGKAWLENRYSHSMDFKGGNFLFSKSADSLFSKKSLLPFPWRLSTVTRRKSSHHTQFLKDSKSPFYRSKSSKGFTTKVNLIPGTTSTKRRWIYKGLTIGIQWNLQGLQKRENSPRSGWVVWEKKLKKEIIRKDFLFQRLLLSLINAPSFPLTYWKTLKSHLVQGASMAPKQNRDNLGRSRQRRSCKTNPSLTLYPKGGPNVFGTPLLGLSPKGSTGSFSTPSRPSDSLQIGSQLTLPPSLATGLQQTIRGAHSQRFNLLKTSSRNLPELGKKIFFSGKTDSNIGTLSRNFFVPAFTILKKILRKSSSFYSSICYPDPQRGYLTDVEIGRTKRWKRNPLQTVLFKDLSQSTFNFGNLIEEPSVKIPDLLTSKLTNQKNKDVLQKIRFWINLFSKNPRFKLDLHPSNPFEKERFLERKKKKWLEAPRPKKRSHSQRPLVFEPWIRVSKETGIPALQSIKKSNGNKNTALPFGEPKGIGYHLDTPVASLRGRGKANEGLPTLAFKSARGSRTFSKNKGEKIQNFYGKYRRKTPLNLSIKPGWLYLPKEPYRAVKLHRSYRTLGNGHWEGIEKSSFDPWNVEIECLPRVLSWYQSPLGNSHIHLGSMTTLAPVKSPELIHGISAQGIGRDLSFKKKDKGRKRKLSQIRVLLGLKVLVFEQRLSFLKGGVSKNGKDKTEQDFEGIRSRNPLPGLKDNPLESFASNGGAPAQLRSGHGSAANLQRGYVSSKIKDGVTLETYSPERINEEFFRRISQAKTTNSNVVIGFSTWEKRALKSSLWKNLLKSNFLSKLQKGRISIQPLSNLKARNSVLNETIYSKPFESTLLKENQKVSNPFFLLVQRIETIPVLSTKDTRKRFCKMVKAEKKQNHFWLSSQRSAPAFLSNEMQRSSRKNEMKSSQLVESKQSRLALLVLDAHSNSLSQPVVDSTEQTGNSRFRPINYDSHCRVWNSVQTKQPISNRNAKKNFKNSVCKSLTDQFRNEKKTFVNTLEKSCLSKSLRIEKYSLLHASLPDAHYNIKPSKSMGLQRTTFTAFNLKKTKKLGKWKTLSQRLKPTGVFPSLNRDLKATSTSIELGLTSKEVGRKSHPIPSNNGHTLIPTLDPLVSRAQALLIPKGGIKGELAHGWPSNPQTRDPGVRGIQRTTPSMGGGSKATPGQRGGGLRTPTGFGLDGENIVNGQISSIKNGFPLKGYSPNMISPVLKQNSYSFKRKIDGAPIKKRFSTCSFPFRNGSIFQFYTPLSLIRFIISWDQSTRKLPPAFKPCINTEFKIGFPFATMIISFATKAHGKRDVVLKYSDKPLLGTLKTKGVGTQLFMDKESKETAVSNFQYLFSKTEGEIPSPVWKDLGTLERIGKGTWEQPLLRRGDQFVFSTQEKNPIVSIGQLLHYGDEIATNLSTSQAGQVIAMEKGKVCLRKGQAVLFYSGGLSHVFHGQFVAINSPLLTLTYQKLITGDIVQGIPKIEQFFEAPVTKDGEPLSQSLGLKLRQAFHRFRSYLSLPLASRESVAEVQEFVVEGIQKVYLSQGVLISDKHIEIIVRQMTSKGKIVHGGNTGLLPGEYINLQRIESINLSTQGRRAEYEPAILGITQASLDSESFISAASFQETTRVLSRDSLEGKTDFLRGLKERVVLGDLIQAGTGLDENLAYGLVLQSLPLKEVNRYLFAWQLKNKSDGTDHTDKENEQSQASFSLVQNEIEDATESIYNSLQLQSQLKKRSAIADSDDAEWLSFLKDDKNEEHDSL</sequence>
<evidence type="ECO:0000259" key="10">
    <source>
        <dbReference type="Pfam" id="PF04998"/>
    </source>
</evidence>
<comment type="function">
    <text evidence="8">DNA-dependent RNA polymerase catalyzes the transcription of DNA into RNA using the four ribonucleoside triphosphates as substrates.</text>
</comment>
<dbReference type="GeneID" id="22160922"/>
<dbReference type="InterPro" id="IPR038120">
    <property type="entry name" value="Rpb1_funnel_sf"/>
</dbReference>
<evidence type="ECO:0000256" key="4">
    <source>
        <dbReference type="ARBA" id="ARBA00022695"/>
    </source>
</evidence>
<dbReference type="Gene3D" id="1.10.1790.20">
    <property type="match status" value="1"/>
</dbReference>
<dbReference type="InterPro" id="IPR007081">
    <property type="entry name" value="RNA_pol_Rpb1_5"/>
</dbReference>
<feature type="binding site" evidence="8">
    <location>
        <position position="440"/>
    </location>
    <ligand>
        <name>Zn(2+)</name>
        <dbReference type="ChEBI" id="CHEBI:29105"/>
    </ligand>
</feature>
<dbReference type="EMBL" id="KM462884">
    <property type="protein sequence ID" value="AIT95363.1"/>
    <property type="molecule type" value="Genomic_DNA"/>
</dbReference>
<evidence type="ECO:0000256" key="2">
    <source>
        <dbReference type="ARBA" id="ARBA00022640"/>
    </source>
</evidence>
<feature type="domain" description="RNA polymerase Rpb1" evidence="10">
    <location>
        <begin position="2439"/>
        <end position="2487"/>
    </location>
</feature>
<feature type="region of interest" description="Disordered" evidence="9">
    <location>
        <begin position="1608"/>
        <end position="1629"/>
    </location>
</feature>
<reference evidence="12" key="1">
    <citation type="journal article" date="2014" name="BMC Evol. Biol.">
        <title>Chloroplast phylogenomic analysis resolves deep-level relationships within the green algal class Trebouxiophyceae.</title>
        <authorList>
            <person name="Lemieux C."/>
            <person name="Otis C."/>
            <person name="Turmel M."/>
        </authorList>
    </citation>
    <scope>NUCLEOTIDE SEQUENCE</scope>
</reference>
<organism evidence="12">
    <name type="scientific">Botryococcus braunii</name>
    <name type="common">Green alga</name>
    <dbReference type="NCBI Taxonomy" id="38881"/>
    <lineage>
        <taxon>Eukaryota</taxon>
        <taxon>Viridiplantae</taxon>
        <taxon>Chlorophyta</taxon>
        <taxon>core chlorophytes</taxon>
        <taxon>Trebouxiophyceae</taxon>
        <taxon>Trebouxiophyceae incertae sedis</taxon>
        <taxon>Elliptochloris clade</taxon>
        <taxon>Botryococcus</taxon>
    </lineage>
</organism>
<dbReference type="HAMAP" id="MF_01324">
    <property type="entry name" value="RNApol_bact_RpoC2"/>
    <property type="match status" value="1"/>
</dbReference>
<feature type="binding site" evidence="8">
    <location>
        <position position="443"/>
    </location>
    <ligand>
        <name>Zn(2+)</name>
        <dbReference type="ChEBI" id="CHEBI:29105"/>
    </ligand>
</feature>
<comment type="similarity">
    <text evidence="8">Belongs to the RNA polymerase beta' chain family. RpoC2 subfamily.</text>
</comment>
<feature type="compositionally biased region" description="Basic and acidic residues" evidence="9">
    <location>
        <begin position="1608"/>
        <end position="1621"/>
    </location>
</feature>
<feature type="region of interest" description="Disordered" evidence="9">
    <location>
        <begin position="2056"/>
        <end position="2095"/>
    </location>
</feature>
<keyword evidence="3 8" id="KW-0808">Transferase</keyword>
<dbReference type="GO" id="GO:0003899">
    <property type="term" value="F:DNA-directed RNA polymerase activity"/>
    <property type="evidence" value="ECO:0007669"/>
    <property type="project" value="UniProtKB-UniRule"/>
</dbReference>
<dbReference type="Gene3D" id="1.10.274.100">
    <property type="entry name" value="RNA polymerase Rpb1, domain 3"/>
    <property type="match status" value="1"/>
</dbReference>
<keyword evidence="2 12" id="KW-0934">Plastid</keyword>
<feature type="region of interest" description="Disordered" evidence="9">
    <location>
        <begin position="1105"/>
        <end position="1139"/>
    </location>
</feature>
<dbReference type="SUPFAM" id="SSF64484">
    <property type="entry name" value="beta and beta-prime subunits of DNA dependent RNA-polymerase"/>
    <property type="match status" value="1"/>
</dbReference>
<keyword evidence="6 8" id="KW-0862">Zinc</keyword>
<comment type="cofactor">
    <cofactor evidence="8">
        <name>Zn(2+)</name>
        <dbReference type="ChEBI" id="CHEBI:29105"/>
    </cofactor>
    <text evidence="8">Binds 1 Zn(2+) ion per subunit.</text>
</comment>
<dbReference type="PANTHER" id="PTHR19376">
    <property type="entry name" value="DNA-DIRECTED RNA POLYMERASE"/>
    <property type="match status" value="1"/>
</dbReference>
<dbReference type="PANTHER" id="PTHR19376:SF68">
    <property type="entry name" value="DNA-DIRECTED RNA POLYMERASE SUBUNIT BETA"/>
    <property type="match status" value="1"/>
</dbReference>
<evidence type="ECO:0000256" key="9">
    <source>
        <dbReference type="SAM" id="MobiDB-lite"/>
    </source>
</evidence>
<evidence type="ECO:0000256" key="1">
    <source>
        <dbReference type="ARBA" id="ARBA00022478"/>
    </source>
</evidence>
<feature type="domain" description="RNA polymerase Rpb1" evidence="10">
    <location>
        <begin position="166"/>
        <end position="491"/>
    </location>
</feature>
<dbReference type="RefSeq" id="YP_009106552.1">
    <property type="nucleotide sequence ID" value="NC_025545.1"/>
</dbReference>
<feature type="binding site" evidence="8">
    <location>
        <position position="214"/>
    </location>
    <ligand>
        <name>Zn(2+)</name>
        <dbReference type="ChEBI" id="CHEBI:29105"/>
    </ligand>
</feature>
<comment type="subcellular location">
    <subcellularLocation>
        <location evidence="8">Plastid</location>
        <location evidence="8">Chloroplast</location>
    </subcellularLocation>
</comment>
<keyword evidence="5 8" id="KW-0479">Metal-binding</keyword>
<protein>
    <recommendedName>
        <fullName evidence="8">DNA-directed RNA polymerase subunit beta''</fullName>
        <ecNumber evidence="8">2.7.7.6</ecNumber>
    </recommendedName>
    <alternativeName>
        <fullName evidence="8">PEP</fullName>
    </alternativeName>
    <alternativeName>
        <fullName evidence="8">Plastid-encoded RNA polymerase subunit beta''</fullName>
        <shortName evidence="8">RNA polymerase subunit beta''</shortName>
    </alternativeName>
</protein>
<feature type="domain" description="RNA polymerase Rpb1" evidence="11">
    <location>
        <begin position="85"/>
        <end position="160"/>
    </location>
</feature>
<feature type="region of interest" description="Disordered" evidence="9">
    <location>
        <begin position="290"/>
        <end position="313"/>
    </location>
</feature>
<dbReference type="GO" id="GO:0003677">
    <property type="term" value="F:DNA binding"/>
    <property type="evidence" value="ECO:0007669"/>
    <property type="project" value="UniProtKB-UniRule"/>
</dbReference>
<keyword evidence="7 8" id="KW-0804">Transcription</keyword>
<evidence type="ECO:0000259" key="11">
    <source>
        <dbReference type="Pfam" id="PF05000"/>
    </source>
</evidence>
<feature type="binding site" evidence="8">
    <location>
        <position position="433"/>
    </location>
    <ligand>
        <name>Zn(2+)</name>
        <dbReference type="ChEBI" id="CHEBI:29105"/>
    </ligand>
</feature>
<keyword evidence="12" id="KW-0150">Chloroplast</keyword>
<comment type="subunit">
    <text evidence="8">In plastids the minimal PEP RNA polymerase catalytic core is composed of four subunits: alpha, beta, beta', and beta''. When a (nuclear-encoded) sigma factor is associated with the core the holoenzyme is formed, which can initiate transcription.</text>
</comment>
<dbReference type="InterPro" id="IPR042102">
    <property type="entry name" value="RNA_pol_Rpb1_3_sf"/>
</dbReference>
<dbReference type="Pfam" id="PF05000">
    <property type="entry name" value="RNA_pol_Rpb1_4"/>
    <property type="match status" value="1"/>
</dbReference>
<proteinExistence type="inferred from homology"/>
<feature type="compositionally biased region" description="Gly residues" evidence="9">
    <location>
        <begin position="2081"/>
        <end position="2095"/>
    </location>
</feature>
<comment type="catalytic activity">
    <reaction evidence="8">
        <text>RNA(n) + a ribonucleoside 5'-triphosphate = RNA(n+1) + diphosphate</text>
        <dbReference type="Rhea" id="RHEA:21248"/>
        <dbReference type="Rhea" id="RHEA-COMP:14527"/>
        <dbReference type="Rhea" id="RHEA-COMP:17342"/>
        <dbReference type="ChEBI" id="CHEBI:33019"/>
        <dbReference type="ChEBI" id="CHEBI:61557"/>
        <dbReference type="ChEBI" id="CHEBI:140395"/>
        <dbReference type="EC" id="2.7.7.6"/>
    </reaction>
</comment>
<dbReference type="GO" id="GO:0006351">
    <property type="term" value="P:DNA-templated transcription"/>
    <property type="evidence" value="ECO:0007669"/>
    <property type="project" value="UniProtKB-UniRule"/>
</dbReference>
<evidence type="ECO:0000313" key="12">
    <source>
        <dbReference type="EMBL" id="AIT95363.1"/>
    </source>
</evidence>
<accession>A0A097KQ99</accession>
<dbReference type="GO" id="GO:0008270">
    <property type="term" value="F:zinc ion binding"/>
    <property type="evidence" value="ECO:0007669"/>
    <property type="project" value="UniProtKB-UniRule"/>
</dbReference>
<keyword evidence="4 8" id="KW-0548">Nucleotidyltransferase</keyword>
<dbReference type="InterPro" id="IPR007083">
    <property type="entry name" value="RNA_pol_Rpb1_4"/>
</dbReference>
<gene>
    <name evidence="8 12" type="primary">rpoC2</name>
</gene>
<name>A0A097KQ99_BOTBR</name>
<evidence type="ECO:0000256" key="5">
    <source>
        <dbReference type="ARBA" id="ARBA00022723"/>
    </source>
</evidence>
<evidence type="ECO:0000256" key="7">
    <source>
        <dbReference type="ARBA" id="ARBA00023163"/>
    </source>
</evidence>
<dbReference type="EC" id="2.7.7.6" evidence="8"/>
<evidence type="ECO:0000256" key="8">
    <source>
        <dbReference type="HAMAP-Rule" id="MF_01324"/>
    </source>
</evidence>
<evidence type="ECO:0000256" key="3">
    <source>
        <dbReference type="ARBA" id="ARBA00022679"/>
    </source>
</evidence>
<dbReference type="GO" id="GO:0000428">
    <property type="term" value="C:DNA-directed RNA polymerase complex"/>
    <property type="evidence" value="ECO:0007669"/>
    <property type="project" value="UniProtKB-KW"/>
</dbReference>
<evidence type="ECO:0000256" key="6">
    <source>
        <dbReference type="ARBA" id="ARBA00022833"/>
    </source>
</evidence>
<dbReference type="CDD" id="cd02655">
    <property type="entry name" value="RNAP_beta'_C"/>
    <property type="match status" value="1"/>
</dbReference>
<dbReference type="InterPro" id="IPR012756">
    <property type="entry name" value="DNA-dir_RpoC2_beta_pp"/>
</dbReference>
<keyword evidence="1 8" id="KW-0240">DNA-directed RNA polymerase</keyword>
<dbReference type="Pfam" id="PF04998">
    <property type="entry name" value="RNA_pol_Rpb1_5"/>
    <property type="match status" value="2"/>
</dbReference>
<dbReference type="Gene3D" id="1.10.132.30">
    <property type="match status" value="1"/>
</dbReference>
<dbReference type="InterPro" id="IPR045867">
    <property type="entry name" value="DNA-dir_RpoC_beta_prime"/>
</dbReference>
<geneLocation type="chloroplast" evidence="12"/>
<dbReference type="GO" id="GO:0009507">
    <property type="term" value="C:chloroplast"/>
    <property type="evidence" value="ECO:0007669"/>
    <property type="project" value="UniProtKB-SubCell"/>
</dbReference>
<dbReference type="Gene3D" id="1.10.150.390">
    <property type="match status" value="1"/>
</dbReference>